<dbReference type="Pfam" id="PF04051">
    <property type="entry name" value="TRAPP"/>
    <property type="match status" value="1"/>
</dbReference>
<dbReference type="InterPro" id="IPR011047">
    <property type="entry name" value="Quinoprotein_ADH-like_sf"/>
</dbReference>
<evidence type="ECO:0000256" key="7">
    <source>
        <dbReference type="SAM" id="MobiDB-lite"/>
    </source>
</evidence>
<dbReference type="PANTHER" id="PTHR13720">
    <property type="entry name" value="WD-40 REPEAT PROTEIN"/>
    <property type="match status" value="1"/>
</dbReference>
<evidence type="ECO:0000256" key="5">
    <source>
        <dbReference type="ARBA" id="ARBA00023273"/>
    </source>
</evidence>
<evidence type="ECO:0000256" key="8">
    <source>
        <dbReference type="SAM" id="SignalP"/>
    </source>
</evidence>
<evidence type="ECO:0000313" key="9">
    <source>
        <dbReference type="EMBL" id="EGB05205.1"/>
    </source>
</evidence>
<dbReference type="Pfam" id="PF00400">
    <property type="entry name" value="WD40"/>
    <property type="match status" value="1"/>
</dbReference>
<evidence type="ECO:0000313" key="10">
    <source>
        <dbReference type="Proteomes" id="UP000002729"/>
    </source>
</evidence>
<dbReference type="OrthoDB" id="4899631at2759"/>
<dbReference type="SUPFAM" id="SSF50998">
    <property type="entry name" value="Quinoprotein alcohol dehydrogenase-like"/>
    <property type="match status" value="1"/>
</dbReference>
<dbReference type="CDD" id="cd14943">
    <property type="entry name" value="TRAPPC5_Trs31"/>
    <property type="match status" value="1"/>
</dbReference>
<evidence type="ECO:0000256" key="1">
    <source>
        <dbReference type="ARBA" id="ARBA00004138"/>
    </source>
</evidence>
<feature type="region of interest" description="Disordered" evidence="7">
    <location>
        <begin position="196"/>
        <end position="242"/>
    </location>
</feature>
<evidence type="ECO:0000256" key="2">
    <source>
        <dbReference type="ARBA" id="ARBA00006218"/>
    </source>
</evidence>
<comment type="similarity">
    <text evidence="2">Belongs to the TRAPP small subunits family. BET3 subfamily.</text>
</comment>
<dbReference type="PANTHER" id="PTHR13720:SF13">
    <property type="entry name" value="CILIA- AND FLAGELLA-ASSOCIATED PROTEIN 251"/>
    <property type="match status" value="1"/>
</dbReference>
<dbReference type="InParanoid" id="F0YI96"/>
<dbReference type="GeneID" id="20228660"/>
<keyword evidence="3" id="KW-0853">WD repeat</keyword>
<keyword evidence="8" id="KW-0732">Signal</keyword>
<dbReference type="Gene3D" id="2.130.10.10">
    <property type="entry name" value="YVTN repeat-like/Quinoprotein amine dehydrogenase"/>
    <property type="match status" value="2"/>
</dbReference>
<dbReference type="InterPro" id="IPR024096">
    <property type="entry name" value="NO_sig/Golgi_transp_ligand-bd"/>
</dbReference>
<dbReference type="SUPFAM" id="SSF111126">
    <property type="entry name" value="Ligand-binding domain in the NO signalling and Golgi transport"/>
    <property type="match status" value="1"/>
</dbReference>
<keyword evidence="4" id="KW-0677">Repeat</keyword>
<dbReference type="InterPro" id="IPR007194">
    <property type="entry name" value="TRAPP_component"/>
</dbReference>
<proteinExistence type="inferred from homology"/>
<dbReference type="Proteomes" id="UP000002729">
    <property type="component" value="Unassembled WGS sequence"/>
</dbReference>
<evidence type="ECO:0000256" key="3">
    <source>
        <dbReference type="ARBA" id="ARBA00022574"/>
    </source>
</evidence>
<evidence type="ECO:0000256" key="4">
    <source>
        <dbReference type="ARBA" id="ARBA00022737"/>
    </source>
</evidence>
<sequence length="1366" mass="149732">MYWFCWTLLCFGSLSIVVARMRVPWPCPHEIPTGGLGVLGGNEQRGPKCHIRRGSVQNTEGGDGVHIPELWISWSPVACWPHGTFCGPTRARAKCAKQKIETNCPTSVGLNISMGASSPMVVSHTVTGRAWHRYLFVVDWGIQALAQEAPGINPAVPYAGFLARGPGTHPPTSWPIRDLLFGSYIQVAARRIATTRARGTADVERPAPAADASAQPPNKKKKKAPTTRRPAAAASRASKRTTKAPDIYEGDVSLSALAFLFSELVQYQTIKICSASDLECGLEQIGRSVGTRVIELLSYRDRQIRRELSLIGILQFISTTCWKALFGKPADSLERSTENDNEYMVHDSAALTNQFVSVPNHLGQLNCAAYIAGITAGILDAANFVPKKRQPLLSPLVLYFSTGSKRLNEISLREYLIISCKDTRYRSDLNKTPPFSVGMANALTLQWSFGFSREIPGGVITLCDGTRNALFYAAAQSGIIYDYSARRQNLLQGHCNPISCAVVSPDKKWLITADIGGDSLVVVWDSETGSPVRTIFNPHTRGVLSIDVTSDATFLALLSGFKSQREGGFQEISIWEWASSRDVPMLSAQIASAQQHTSMRFNVSDVRELITNGESTVYFWSWENAMTCYSPRISRRNFRQPVGKFTVSIFLPGSTQAVTATSDGSLILWDMPLEHGGQSNANVEPSNSAITERIAVKVIRLCEGAINYLTTVETHLVVAGNDGAVRMYDHLFRLEAWFEDLNAGPVVSVSFATKNIESLVNRGQAPHTTTDDSQEQLRSLQSKLPDFLVGTKSATIIHLHANLFQAVLPEDRRGTVVVQGMADEVHGIALHPTKSYILITCYSGGLYLWDYNIKTLRMVRLFDPMKLRPHCISFDHVGLSLAVGFTSGTVKVLDPVSLSDIGASFKNGKAKILFLEFSLDSNWLAAADAAHSVALWKKVIVLETVSHEPQNDALARDRGEQHSELASLSAQHANMATWVYIGRYFSHSRPVTGLKFGRRETDVMVLVSVAEDKKLVEYNLASSTVDSGVLIAGIYSIEEGATPTACLWHPPLHGDFEERIITANSEFKLRQWNADNKLCRRTSLSPTFGGPASGLEALGKSEGQSDFLAYSAESKVVGIIKLPLDGNPNKSMGIIAHPGNLSGIAATSCGQQLFTAGGNDQTVNFWSVQRAMVDALEAAGGRAMEPYLASLPVGAEQDVYEKMLRRQGEETTTSRKVLGAIHLSDVPRLMRAIGYYPSEQEVVNIISEIKYSTFTTSGQITESVDLHTFIRLYVNHRPVSGVKMHQIHQALAVIHARISPGIDADYSTNPLSWRQLQTMLESCGEKFSHQELSACLLALNGDPRQPSMLTIPRIVTDILGFKEDSK</sequence>
<dbReference type="Gene3D" id="3.30.1380.20">
    <property type="entry name" value="Trafficking protein particle complex subunit 3"/>
    <property type="match status" value="1"/>
</dbReference>
<dbReference type="eggNOG" id="KOG3315">
    <property type="taxonomic scope" value="Eukaryota"/>
</dbReference>
<feature type="compositionally biased region" description="Low complexity" evidence="7">
    <location>
        <begin position="206"/>
        <end position="217"/>
    </location>
</feature>
<comment type="subcellular location">
    <subcellularLocation>
        <location evidence="1">Cell projection</location>
        <location evidence="1">Cilium</location>
    </subcellularLocation>
</comment>
<dbReference type="GO" id="GO:0048193">
    <property type="term" value="P:Golgi vesicle transport"/>
    <property type="evidence" value="ECO:0007669"/>
    <property type="project" value="InterPro"/>
</dbReference>
<accession>F0YI96</accession>
<dbReference type="EMBL" id="GL833143">
    <property type="protein sequence ID" value="EGB05205.1"/>
    <property type="molecule type" value="Genomic_DNA"/>
</dbReference>
<evidence type="ECO:0000256" key="6">
    <source>
        <dbReference type="ARBA" id="ARBA00040994"/>
    </source>
</evidence>
<dbReference type="SMART" id="SM00320">
    <property type="entry name" value="WD40"/>
    <property type="match status" value="9"/>
</dbReference>
<keyword evidence="10" id="KW-1185">Reference proteome</keyword>
<protein>
    <recommendedName>
        <fullName evidence="6">Cilia- and flagella-associated protein 251</fullName>
    </recommendedName>
</protein>
<keyword evidence="5" id="KW-0966">Cell projection</keyword>
<dbReference type="InterPro" id="IPR016696">
    <property type="entry name" value="TRAPP-I_su5"/>
</dbReference>
<gene>
    <name evidence="9" type="ORF">AURANDRAFT_72327</name>
</gene>
<dbReference type="InterPro" id="IPR015943">
    <property type="entry name" value="WD40/YVTN_repeat-like_dom_sf"/>
</dbReference>
<feature type="chain" id="PRO_5003261082" description="Cilia- and flagella-associated protein 251" evidence="8">
    <location>
        <begin position="20"/>
        <end position="1366"/>
    </location>
</feature>
<dbReference type="OMA" id="WKITLRY"/>
<dbReference type="SUPFAM" id="SSF50978">
    <property type="entry name" value="WD40 repeat-like"/>
    <property type="match status" value="1"/>
</dbReference>
<dbReference type="KEGG" id="aaf:AURANDRAFT_72327"/>
<reference evidence="9 10" key="1">
    <citation type="journal article" date="2011" name="Proc. Natl. Acad. Sci. U.S.A.">
        <title>Niche of harmful alga Aureococcus anophagefferens revealed through ecogenomics.</title>
        <authorList>
            <person name="Gobler C.J."/>
            <person name="Berry D.L."/>
            <person name="Dyhrman S.T."/>
            <person name="Wilhelm S.W."/>
            <person name="Salamov A."/>
            <person name="Lobanov A.V."/>
            <person name="Zhang Y."/>
            <person name="Collier J.L."/>
            <person name="Wurch L.L."/>
            <person name="Kustka A.B."/>
            <person name="Dill B.D."/>
            <person name="Shah M."/>
            <person name="VerBerkmoes N.C."/>
            <person name="Kuo A."/>
            <person name="Terry A."/>
            <person name="Pangilinan J."/>
            <person name="Lindquist E.A."/>
            <person name="Lucas S."/>
            <person name="Paulsen I.T."/>
            <person name="Hattenrath-Lehmann T.K."/>
            <person name="Talmage S.C."/>
            <person name="Walker E.A."/>
            <person name="Koch F."/>
            <person name="Burson A.M."/>
            <person name="Marcoval M.A."/>
            <person name="Tang Y.Z."/>
            <person name="Lecleir G.R."/>
            <person name="Coyne K.J."/>
            <person name="Berg G.M."/>
            <person name="Bertrand E.M."/>
            <person name="Saito M.A."/>
            <person name="Gladyshev V.N."/>
            <person name="Grigoriev I.V."/>
        </authorList>
    </citation>
    <scope>NUCLEOTIDE SEQUENCE [LARGE SCALE GENOMIC DNA]</scope>
    <source>
        <strain evidence="10">CCMP 1984</strain>
    </source>
</reference>
<feature type="signal peptide" evidence="8">
    <location>
        <begin position="1"/>
        <end position="19"/>
    </location>
</feature>
<dbReference type="RefSeq" id="XP_009040106.1">
    <property type="nucleotide sequence ID" value="XM_009041858.1"/>
</dbReference>
<dbReference type="GO" id="GO:0030008">
    <property type="term" value="C:TRAPP complex"/>
    <property type="evidence" value="ECO:0007669"/>
    <property type="project" value="InterPro"/>
</dbReference>
<feature type="compositionally biased region" description="Low complexity" evidence="7">
    <location>
        <begin position="227"/>
        <end position="236"/>
    </location>
</feature>
<dbReference type="InterPro" id="IPR036322">
    <property type="entry name" value="WD40_repeat_dom_sf"/>
</dbReference>
<dbReference type="InterPro" id="IPR001680">
    <property type="entry name" value="WD40_rpt"/>
</dbReference>
<dbReference type="GO" id="GO:0031514">
    <property type="term" value="C:motile cilium"/>
    <property type="evidence" value="ECO:0007669"/>
    <property type="project" value="TreeGrafter"/>
</dbReference>
<organism evidence="10">
    <name type="scientific">Aureococcus anophagefferens</name>
    <name type="common">Harmful bloom alga</name>
    <dbReference type="NCBI Taxonomy" id="44056"/>
    <lineage>
        <taxon>Eukaryota</taxon>
        <taxon>Sar</taxon>
        <taxon>Stramenopiles</taxon>
        <taxon>Ochrophyta</taxon>
        <taxon>Pelagophyceae</taxon>
        <taxon>Pelagomonadales</taxon>
        <taxon>Pelagomonadaceae</taxon>
        <taxon>Aureococcus</taxon>
    </lineage>
</organism>
<dbReference type="InterPro" id="IPR050630">
    <property type="entry name" value="WD_repeat_EMAP"/>
</dbReference>
<name>F0YI96_AURAN</name>